<evidence type="ECO:0000256" key="6">
    <source>
        <dbReference type="SAM" id="Coils"/>
    </source>
</evidence>
<dbReference type="InterPro" id="IPR000719">
    <property type="entry name" value="Prot_kinase_dom"/>
</dbReference>
<dbReference type="SUPFAM" id="SSF56112">
    <property type="entry name" value="Protein kinase-like (PK-like)"/>
    <property type="match status" value="1"/>
</dbReference>
<accession>A0A085WRA6</accession>
<keyword evidence="3 8" id="KW-0418">Kinase</keyword>
<dbReference type="CDD" id="cd14014">
    <property type="entry name" value="STKc_PknB_like"/>
    <property type="match status" value="1"/>
</dbReference>
<comment type="caution">
    <text evidence="8">The sequence shown here is derived from an EMBL/GenBank/DDBJ whole genome shotgun (WGS) entry which is preliminary data.</text>
</comment>
<name>A0A085WRA6_9BACT</name>
<sequence length="656" mass="70657">MGAGFATLKLEERGQKVAQTRSAQMVGVALTGARESLTRRLRGVEARAAAGASLNPVRALVAEHVDSATLQDAFGTESWWKAFRDEFSLHVLLKGRERFDFTPDGVSRPMELSPLLAAAEGRSLASSLLLVGDVPYLAAAAEVEVPPSAVAGRALLVLARPLSSVELGALAQEVHAALVLADARGVSLAQAWGASSQQLPSPDLQEAPLTGAKGEWSVARAEVGPGLFLWARVDSRAEAAQARGAARALMLPVGFTALLISGIALWLGLRSQRDTATAELLAEATERLAAAEAQIQRLSRSLPAIRDQDIPSATLPSPLPRIEPSLAAPVPFGRYELLRPLGEGGMARVYLALARSDGGFERLFVIKRLHEPLTRKPDSVTQFMDEARLGASLIHSNVVPVYDFGQVDGEYYMASEYILGRDLDTVLRRSFELEGGPLEPATVFFVAQEVLKALGYAHTKQDAQGQPLGIVHRDVSPMNVLASARGEVKLLDFGIAKSAHRSTQTRAGLVKGNVNFMAPEQARGHEVDARADLFSLGLTLFWCLTGEHLYDAQSDFERILQAAEGPSEPHWERISRLPTPSVAILERALQPHPTDRFQSAEEFARALPAIQPEDTLSLERAMLRLFGEELRAEAAYRSALAAVSESPTSLGHAFTG</sequence>
<reference evidence="8 9" key="1">
    <citation type="submission" date="2014-04" db="EMBL/GenBank/DDBJ databases">
        <title>Genome assembly of Hyalangium minutum DSM 14724.</title>
        <authorList>
            <person name="Sharma G."/>
            <person name="Subramanian S."/>
        </authorList>
    </citation>
    <scope>NUCLEOTIDE SEQUENCE [LARGE SCALE GENOMIC DNA]</scope>
    <source>
        <strain evidence="8 9">DSM 14724</strain>
    </source>
</reference>
<keyword evidence="4 5" id="KW-0067">ATP-binding</keyword>
<evidence type="ECO:0000313" key="9">
    <source>
        <dbReference type="Proteomes" id="UP000028725"/>
    </source>
</evidence>
<feature type="binding site" evidence="5">
    <location>
        <position position="367"/>
    </location>
    <ligand>
        <name>ATP</name>
        <dbReference type="ChEBI" id="CHEBI:30616"/>
    </ligand>
</feature>
<dbReference type="InterPro" id="IPR011009">
    <property type="entry name" value="Kinase-like_dom_sf"/>
</dbReference>
<evidence type="ECO:0000256" key="3">
    <source>
        <dbReference type="ARBA" id="ARBA00022777"/>
    </source>
</evidence>
<evidence type="ECO:0000256" key="2">
    <source>
        <dbReference type="ARBA" id="ARBA00022741"/>
    </source>
</evidence>
<organism evidence="8 9">
    <name type="scientific">Hyalangium minutum</name>
    <dbReference type="NCBI Taxonomy" id="394096"/>
    <lineage>
        <taxon>Bacteria</taxon>
        <taxon>Pseudomonadati</taxon>
        <taxon>Myxococcota</taxon>
        <taxon>Myxococcia</taxon>
        <taxon>Myxococcales</taxon>
        <taxon>Cystobacterineae</taxon>
        <taxon>Archangiaceae</taxon>
        <taxon>Hyalangium</taxon>
    </lineage>
</organism>
<keyword evidence="1" id="KW-0808">Transferase</keyword>
<dbReference type="GO" id="GO:0005524">
    <property type="term" value="F:ATP binding"/>
    <property type="evidence" value="ECO:0007669"/>
    <property type="project" value="UniProtKB-UniRule"/>
</dbReference>
<feature type="coiled-coil region" evidence="6">
    <location>
        <begin position="281"/>
        <end position="308"/>
    </location>
</feature>
<feature type="domain" description="Protein kinase" evidence="7">
    <location>
        <begin position="335"/>
        <end position="610"/>
    </location>
</feature>
<dbReference type="PANTHER" id="PTHR43289:SF6">
    <property type="entry name" value="SERINE_THREONINE-PROTEIN KINASE NEKL-3"/>
    <property type="match status" value="1"/>
</dbReference>
<dbReference type="PANTHER" id="PTHR43289">
    <property type="entry name" value="MITOGEN-ACTIVATED PROTEIN KINASE KINASE KINASE 20-RELATED"/>
    <property type="match status" value="1"/>
</dbReference>
<dbReference type="PROSITE" id="PS50011">
    <property type="entry name" value="PROTEIN_KINASE_DOM"/>
    <property type="match status" value="1"/>
</dbReference>
<keyword evidence="9" id="KW-1185">Reference proteome</keyword>
<gene>
    <name evidence="8" type="ORF">DB31_5261</name>
</gene>
<keyword evidence="6" id="KW-0175">Coiled coil</keyword>
<dbReference type="STRING" id="394096.DB31_5261"/>
<evidence type="ECO:0000256" key="1">
    <source>
        <dbReference type="ARBA" id="ARBA00022679"/>
    </source>
</evidence>
<dbReference type="Proteomes" id="UP000028725">
    <property type="component" value="Unassembled WGS sequence"/>
</dbReference>
<dbReference type="AlphaFoldDB" id="A0A085WRA6"/>
<evidence type="ECO:0000256" key="5">
    <source>
        <dbReference type="PROSITE-ProRule" id="PRU10141"/>
    </source>
</evidence>
<dbReference type="Gene3D" id="3.30.200.20">
    <property type="entry name" value="Phosphorylase Kinase, domain 1"/>
    <property type="match status" value="1"/>
</dbReference>
<evidence type="ECO:0000313" key="8">
    <source>
        <dbReference type="EMBL" id="KFE70219.1"/>
    </source>
</evidence>
<dbReference type="PROSITE" id="PS00107">
    <property type="entry name" value="PROTEIN_KINASE_ATP"/>
    <property type="match status" value="1"/>
</dbReference>
<dbReference type="Gene3D" id="1.10.510.10">
    <property type="entry name" value="Transferase(Phosphotransferase) domain 1"/>
    <property type="match status" value="1"/>
</dbReference>
<evidence type="ECO:0000256" key="4">
    <source>
        <dbReference type="ARBA" id="ARBA00022840"/>
    </source>
</evidence>
<evidence type="ECO:0000259" key="7">
    <source>
        <dbReference type="PROSITE" id="PS50011"/>
    </source>
</evidence>
<dbReference type="Pfam" id="PF00069">
    <property type="entry name" value="Pkinase"/>
    <property type="match status" value="1"/>
</dbReference>
<keyword evidence="2 5" id="KW-0547">Nucleotide-binding</keyword>
<dbReference type="EMBL" id="JMCB01000003">
    <property type="protein sequence ID" value="KFE70219.1"/>
    <property type="molecule type" value="Genomic_DNA"/>
</dbReference>
<keyword evidence="8" id="KW-0723">Serine/threonine-protein kinase</keyword>
<dbReference type="InterPro" id="IPR017441">
    <property type="entry name" value="Protein_kinase_ATP_BS"/>
</dbReference>
<proteinExistence type="predicted"/>
<protein>
    <submittedName>
        <fullName evidence="8">Serine/threonine protein kinase</fullName>
    </submittedName>
</protein>
<dbReference type="GO" id="GO:0004674">
    <property type="term" value="F:protein serine/threonine kinase activity"/>
    <property type="evidence" value="ECO:0007669"/>
    <property type="project" value="UniProtKB-KW"/>
</dbReference>